<gene>
    <name evidence="3" type="ORF">P9271_02470</name>
</gene>
<evidence type="ECO:0000313" key="3">
    <source>
        <dbReference type="EMBL" id="MED4400222.1"/>
    </source>
</evidence>
<dbReference type="InterPro" id="IPR013557">
    <property type="entry name" value="AntA/B_antirep"/>
</dbReference>
<dbReference type="InterPro" id="IPR005039">
    <property type="entry name" value="Ant_C"/>
</dbReference>
<feature type="domain" description="AntA/AntB antirepressor" evidence="2">
    <location>
        <begin position="17"/>
        <end position="87"/>
    </location>
</feature>
<dbReference type="Pfam" id="PF03374">
    <property type="entry name" value="ANT"/>
    <property type="match status" value="1"/>
</dbReference>
<dbReference type="RefSeq" id="WP_328014797.1">
    <property type="nucleotide sequence ID" value="NZ_JARTFS010000001.1"/>
</dbReference>
<feature type="domain" description="Antirepressor protein C-terminal" evidence="1">
    <location>
        <begin position="133"/>
        <end position="228"/>
    </location>
</feature>
<comment type="caution">
    <text evidence="3">The sequence shown here is derived from an EMBL/GenBank/DDBJ whole genome shotgun (WGS) entry which is preliminary data.</text>
</comment>
<evidence type="ECO:0000259" key="2">
    <source>
        <dbReference type="Pfam" id="PF08346"/>
    </source>
</evidence>
<dbReference type="Proteomes" id="UP001342826">
    <property type="component" value="Unassembled WGS sequence"/>
</dbReference>
<keyword evidence="4" id="KW-1185">Reference proteome</keyword>
<evidence type="ECO:0000259" key="1">
    <source>
        <dbReference type="Pfam" id="PF03374"/>
    </source>
</evidence>
<accession>A0ABU6NSU6</accession>
<dbReference type="EMBL" id="JARTFS010000001">
    <property type="protein sequence ID" value="MED4400222.1"/>
    <property type="molecule type" value="Genomic_DNA"/>
</dbReference>
<dbReference type="Pfam" id="PF08346">
    <property type="entry name" value="AntA"/>
    <property type="match status" value="1"/>
</dbReference>
<evidence type="ECO:0000313" key="4">
    <source>
        <dbReference type="Proteomes" id="UP001342826"/>
    </source>
</evidence>
<reference evidence="3 4" key="1">
    <citation type="submission" date="2023-03" db="EMBL/GenBank/DDBJ databases">
        <title>Bacillus Genome Sequencing.</title>
        <authorList>
            <person name="Dunlap C."/>
        </authorList>
    </citation>
    <scope>NUCLEOTIDE SEQUENCE [LARGE SCALE GENOMIC DNA]</scope>
    <source>
        <strain evidence="3 4">NRS-1717</strain>
    </source>
</reference>
<proteinExistence type="predicted"/>
<organism evidence="3 4">
    <name type="scientific">Metabacillus fastidiosus</name>
    <dbReference type="NCBI Taxonomy" id="1458"/>
    <lineage>
        <taxon>Bacteria</taxon>
        <taxon>Bacillati</taxon>
        <taxon>Bacillota</taxon>
        <taxon>Bacilli</taxon>
        <taxon>Bacillales</taxon>
        <taxon>Bacillaceae</taxon>
        <taxon>Metabacillus</taxon>
    </lineage>
</organism>
<protein>
    <submittedName>
        <fullName evidence="3">AntA/AntB antirepressor family protein</fullName>
    </submittedName>
</protein>
<name>A0ABU6NSU6_9BACI</name>
<sequence length="232" mass="27978">MNELIKTKTNENNEVIVSGRVLHEFLEVKTPYKQWFDRIKEYGFVENVDFTLFTQKCVSSNSSGFKVITDHALKLDTAKEISMIQRNEKGKLARQYFIEIERRWNSPEMIMKRAMDYLNQRVEQLMTTNLELEEQVTTMQPKADYFNRLVDRNLLTNFRDTAKEIKVKQNIFIQWLLDQRYIYRDKRNQLKPYAKYVPEFFELKEWQNNSRADTQTLITPKGRETFRLLCKF</sequence>